<accession>A0A8D9FHU3</accession>
<evidence type="ECO:0000313" key="1">
    <source>
        <dbReference type="EMBL" id="CAG6790796.1"/>
    </source>
</evidence>
<sequence length="99" mass="11056">MGIAQTHCTNQWFAIMHDEKHKLQNTHTVSRTQIINVSLSLVLLSLDYLPAILLRIVGCVWLVAGVGVYASPIIISIYYTQHVDPACNEPDIIVTLLNE</sequence>
<reference evidence="1" key="1">
    <citation type="submission" date="2021-05" db="EMBL/GenBank/DDBJ databases">
        <authorList>
            <person name="Alioto T."/>
            <person name="Alioto T."/>
            <person name="Gomez Garrido J."/>
        </authorList>
    </citation>
    <scope>NUCLEOTIDE SEQUENCE</scope>
</reference>
<dbReference type="EMBL" id="HBUF01673044">
    <property type="protein sequence ID" value="CAG6790796.1"/>
    <property type="molecule type" value="Transcribed_RNA"/>
</dbReference>
<dbReference type="AlphaFoldDB" id="A0A8D9FHU3"/>
<protein>
    <submittedName>
        <fullName evidence="1">Uncharacterized protein</fullName>
    </submittedName>
</protein>
<name>A0A8D9FHU3_9HEMI</name>
<proteinExistence type="predicted"/>
<organism evidence="1">
    <name type="scientific">Cacopsylla melanoneura</name>
    <dbReference type="NCBI Taxonomy" id="428564"/>
    <lineage>
        <taxon>Eukaryota</taxon>
        <taxon>Metazoa</taxon>
        <taxon>Ecdysozoa</taxon>
        <taxon>Arthropoda</taxon>
        <taxon>Hexapoda</taxon>
        <taxon>Insecta</taxon>
        <taxon>Pterygota</taxon>
        <taxon>Neoptera</taxon>
        <taxon>Paraneoptera</taxon>
        <taxon>Hemiptera</taxon>
        <taxon>Sternorrhyncha</taxon>
        <taxon>Psylloidea</taxon>
        <taxon>Psyllidae</taxon>
        <taxon>Psyllinae</taxon>
        <taxon>Cacopsylla</taxon>
    </lineage>
</organism>